<evidence type="ECO:0000256" key="1">
    <source>
        <dbReference type="SAM" id="Coils"/>
    </source>
</evidence>
<dbReference type="EMBL" id="LAQT01000036">
    <property type="protein sequence ID" value="KPC49590.1"/>
    <property type="molecule type" value="Genomic_DNA"/>
</dbReference>
<organism evidence="3 4">
    <name type="scientific">Amantichitinum ursilacus</name>
    <dbReference type="NCBI Taxonomy" id="857265"/>
    <lineage>
        <taxon>Bacteria</taxon>
        <taxon>Pseudomonadati</taxon>
        <taxon>Pseudomonadota</taxon>
        <taxon>Betaproteobacteria</taxon>
        <taxon>Neisseriales</taxon>
        <taxon>Chitinibacteraceae</taxon>
        <taxon>Amantichitinum</taxon>
    </lineage>
</organism>
<gene>
    <name evidence="3" type="ORF">WG78_19745</name>
</gene>
<sequence length="686" mass="77122">MIFKNITIKNLFSYREGVFDFPDANAAGKNVILIHGRNGFGKTSFINSLILFFVGSGDTELRTVSRGKLYSPREYMLGRGAEWEGVFNRKALAAGEAECSISVTWQESKGTVTAVRSWVLDGTSAIVETLSVKPSFATDQDVLDEAEQRQEFLNRRLPRSLVPFFIYDAEQVQKIAESNSEAVLEQVERLLDITSINTADSYLSRVLQKLRRDSDAKQEQLRLEELRGQYEVERSKRSQIELEIDNFERDDIELKRRIKELDKRLNTSRASMNEQSESIVRAQIAEKKSDLEIKTSLFIDSFPAVAPLVCHPKLLAATISKVKDSSQGKAELVEELRAIISRLPARLFDEPQFPKPVLSESQTRFLKQKAELLIEAEIELASASNEKDAWRLGVDRARKIEAILRPFTTNGVVRETYTSQLRDIIKISRDELSLSAQLEDLSSLPEVERERQLARREEIADLTGQSDKIRERIGFLKESLNPAGRLIEKLKIDVNVQERKVSEATRNQIGVEIAEKALNGIRLYRSALKQAHQTQIQQKMNEHFQVLMDSNSLIRNIVFDEDYKINYLDSDAKLVGMGNISAGMKQLAAQSFLWALKDVAGMPCPVVIDTPLARIDAGHQKLLITKFYPSAAEQVIVLPTDSELDASKYALLKPFIAGEFCLSNPKGDSTTVAPGVAMHSGVGEVQ</sequence>
<dbReference type="Proteomes" id="UP000037939">
    <property type="component" value="Unassembled WGS sequence"/>
</dbReference>
<feature type="coiled-coil region" evidence="1">
    <location>
        <begin position="207"/>
        <end position="264"/>
    </location>
</feature>
<proteinExistence type="predicted"/>
<name>A0A0N1JRL6_9NEIS</name>
<reference evidence="3 4" key="1">
    <citation type="submission" date="2015-07" db="EMBL/GenBank/DDBJ databases">
        <title>Draft genome sequence of the Amantichitinum ursilacus IGB-41, a new chitin-degrading bacterium.</title>
        <authorList>
            <person name="Kirstahler P."/>
            <person name="Guenther M."/>
            <person name="Grumaz C."/>
            <person name="Rupp S."/>
            <person name="Zibek S."/>
            <person name="Sohn K."/>
        </authorList>
    </citation>
    <scope>NUCLEOTIDE SEQUENCE [LARGE SCALE GENOMIC DNA]</scope>
    <source>
        <strain evidence="3 4">IGB-41</strain>
    </source>
</reference>
<evidence type="ECO:0000313" key="3">
    <source>
        <dbReference type="EMBL" id="KPC49590.1"/>
    </source>
</evidence>
<evidence type="ECO:0000259" key="2">
    <source>
        <dbReference type="Pfam" id="PF13476"/>
    </source>
</evidence>
<dbReference type="InterPro" id="IPR027417">
    <property type="entry name" value="P-loop_NTPase"/>
</dbReference>
<dbReference type="GO" id="GO:0006302">
    <property type="term" value="P:double-strand break repair"/>
    <property type="evidence" value="ECO:0007669"/>
    <property type="project" value="InterPro"/>
</dbReference>
<dbReference type="GO" id="GO:0016887">
    <property type="term" value="F:ATP hydrolysis activity"/>
    <property type="evidence" value="ECO:0007669"/>
    <property type="project" value="InterPro"/>
</dbReference>
<dbReference type="AlphaFoldDB" id="A0A0N1JRL6"/>
<accession>A0A0N1JRL6</accession>
<dbReference type="Gene3D" id="3.40.50.300">
    <property type="entry name" value="P-loop containing nucleotide triphosphate hydrolases"/>
    <property type="match status" value="2"/>
</dbReference>
<feature type="domain" description="Rad50/SbcC-type AAA" evidence="2">
    <location>
        <begin position="6"/>
        <end position="265"/>
    </location>
</feature>
<dbReference type="Pfam" id="PF13476">
    <property type="entry name" value="AAA_23"/>
    <property type="match status" value="1"/>
</dbReference>
<keyword evidence="4" id="KW-1185">Reference proteome</keyword>
<dbReference type="OrthoDB" id="9795626at2"/>
<keyword evidence="1" id="KW-0175">Coiled coil</keyword>
<dbReference type="STRING" id="857265.WG78_19745"/>
<dbReference type="RefSeq" id="WP_053939525.1">
    <property type="nucleotide sequence ID" value="NZ_LAQT01000036.1"/>
</dbReference>
<dbReference type="SUPFAM" id="SSF52540">
    <property type="entry name" value="P-loop containing nucleoside triphosphate hydrolases"/>
    <property type="match status" value="2"/>
</dbReference>
<comment type="caution">
    <text evidence="3">The sequence shown here is derived from an EMBL/GenBank/DDBJ whole genome shotgun (WGS) entry which is preliminary data.</text>
</comment>
<protein>
    <recommendedName>
        <fullName evidence="2">Rad50/SbcC-type AAA domain-containing protein</fullName>
    </recommendedName>
</protein>
<dbReference type="InterPro" id="IPR038729">
    <property type="entry name" value="Rad50/SbcC_AAA"/>
</dbReference>
<evidence type="ECO:0000313" key="4">
    <source>
        <dbReference type="Proteomes" id="UP000037939"/>
    </source>
</evidence>